<dbReference type="EMBL" id="LGSR01000006">
    <property type="protein sequence ID" value="KOS22051.1"/>
    <property type="molecule type" value="Genomic_DNA"/>
</dbReference>
<feature type="region of interest" description="Disordered" evidence="1">
    <location>
        <begin position="128"/>
        <end position="257"/>
    </location>
</feature>
<feature type="compositionally biased region" description="Basic residues" evidence="1">
    <location>
        <begin position="9"/>
        <end position="24"/>
    </location>
</feature>
<organism evidence="2 3">
    <name type="scientific">Escovopsis weberi</name>
    <dbReference type="NCBI Taxonomy" id="150374"/>
    <lineage>
        <taxon>Eukaryota</taxon>
        <taxon>Fungi</taxon>
        <taxon>Dikarya</taxon>
        <taxon>Ascomycota</taxon>
        <taxon>Pezizomycotina</taxon>
        <taxon>Sordariomycetes</taxon>
        <taxon>Hypocreomycetidae</taxon>
        <taxon>Hypocreales</taxon>
        <taxon>Hypocreaceae</taxon>
        <taxon>Escovopsis</taxon>
    </lineage>
</organism>
<comment type="caution">
    <text evidence="2">The sequence shown here is derived from an EMBL/GenBank/DDBJ whole genome shotgun (WGS) entry which is preliminary data.</text>
</comment>
<dbReference type="AlphaFoldDB" id="A0A0M8N8B1"/>
<feature type="compositionally biased region" description="Acidic residues" evidence="1">
    <location>
        <begin position="165"/>
        <end position="181"/>
    </location>
</feature>
<sequence length="257" mass="28802">MPNPDHHCSKCFRKAPSKPHKRARSPLGLKNEIEMHSDKARCCRIRRGLGSADNLPNRSGWIPASLLPKTLTALRKDVVRKYPAYARTIYPLHEANRNGSYWRSDPNNDDNKKWWDIPWPPYRDKAPFPNWVAPDAPEDEAQAARRRQDFMLKPVPDPTYRYQTDEEVDEDAKDVVPEEDPAAAGTNKRKRARSDQPQAEKTAPPADSSNATNAADGANAADAAAPDGGEEGRPAKKTKRAVKAKKAPAKRRKTARK</sequence>
<dbReference type="Proteomes" id="UP000053831">
    <property type="component" value="Unassembled WGS sequence"/>
</dbReference>
<reference evidence="2 3" key="1">
    <citation type="submission" date="2015-07" db="EMBL/GenBank/DDBJ databases">
        <title>The genome of the fungus Escovopsis weberi, a specialized disease agent of ant agriculture.</title>
        <authorList>
            <person name="de Man T.J."/>
            <person name="Stajich J.E."/>
            <person name="Kubicek C.P."/>
            <person name="Chenthamara K."/>
            <person name="Atanasova L."/>
            <person name="Druzhinina I.S."/>
            <person name="Birnbaum S."/>
            <person name="Barribeau S.M."/>
            <person name="Teiling C."/>
            <person name="Suen G."/>
            <person name="Currie C."/>
            <person name="Gerardo N.M."/>
        </authorList>
    </citation>
    <scope>NUCLEOTIDE SEQUENCE [LARGE SCALE GENOMIC DNA]</scope>
</reference>
<evidence type="ECO:0000256" key="1">
    <source>
        <dbReference type="SAM" id="MobiDB-lite"/>
    </source>
</evidence>
<evidence type="ECO:0000313" key="3">
    <source>
        <dbReference type="Proteomes" id="UP000053831"/>
    </source>
</evidence>
<keyword evidence="3" id="KW-1185">Reference proteome</keyword>
<feature type="compositionally biased region" description="Basic residues" evidence="1">
    <location>
        <begin position="235"/>
        <end position="257"/>
    </location>
</feature>
<feature type="compositionally biased region" description="Low complexity" evidence="1">
    <location>
        <begin position="203"/>
        <end position="227"/>
    </location>
</feature>
<accession>A0A0M8N8B1</accession>
<dbReference type="OrthoDB" id="4850289at2759"/>
<dbReference type="STRING" id="150374.A0A0M8N8B1"/>
<feature type="region of interest" description="Disordered" evidence="1">
    <location>
        <begin position="1"/>
        <end position="27"/>
    </location>
</feature>
<protein>
    <submittedName>
        <fullName evidence="2">Uncharacterized protein</fullName>
    </submittedName>
</protein>
<gene>
    <name evidence="2" type="ORF">ESCO_002288</name>
</gene>
<name>A0A0M8N8B1_ESCWE</name>
<evidence type="ECO:0000313" key="2">
    <source>
        <dbReference type="EMBL" id="KOS22051.1"/>
    </source>
</evidence>
<proteinExistence type="predicted"/>